<organism evidence="2 3">
    <name type="scientific">Nesterenkonia xinjiangensis</name>
    <dbReference type="NCBI Taxonomy" id="225327"/>
    <lineage>
        <taxon>Bacteria</taxon>
        <taxon>Bacillati</taxon>
        <taxon>Actinomycetota</taxon>
        <taxon>Actinomycetes</taxon>
        <taxon>Micrococcales</taxon>
        <taxon>Micrococcaceae</taxon>
        <taxon>Nesterenkonia</taxon>
    </lineage>
</organism>
<dbReference type="RefSeq" id="WP_179540408.1">
    <property type="nucleotide sequence ID" value="NZ_BAAALL010000010.1"/>
</dbReference>
<accession>A0A7Z0GKL7</accession>
<reference evidence="2 3" key="1">
    <citation type="submission" date="2020-07" db="EMBL/GenBank/DDBJ databases">
        <title>Sequencing the genomes of 1000 actinobacteria strains.</title>
        <authorList>
            <person name="Klenk H.-P."/>
        </authorList>
    </citation>
    <scope>NUCLEOTIDE SEQUENCE [LARGE SCALE GENOMIC DNA]</scope>
    <source>
        <strain evidence="2 3">DSM 15475</strain>
    </source>
</reference>
<proteinExistence type="predicted"/>
<feature type="transmembrane region" description="Helical" evidence="1">
    <location>
        <begin position="68"/>
        <end position="90"/>
    </location>
</feature>
<protein>
    <submittedName>
        <fullName evidence="2">Uncharacterized protein</fullName>
    </submittedName>
</protein>
<evidence type="ECO:0000256" key="1">
    <source>
        <dbReference type="SAM" id="Phobius"/>
    </source>
</evidence>
<name>A0A7Z0GKL7_9MICC</name>
<feature type="transmembrane region" description="Helical" evidence="1">
    <location>
        <begin position="96"/>
        <end position="113"/>
    </location>
</feature>
<dbReference type="AlphaFoldDB" id="A0A7Z0GKL7"/>
<dbReference type="EMBL" id="JACCFY010000001">
    <property type="protein sequence ID" value="NYJ76846.1"/>
    <property type="molecule type" value="Genomic_DNA"/>
</dbReference>
<keyword evidence="3" id="KW-1185">Reference proteome</keyword>
<evidence type="ECO:0000313" key="3">
    <source>
        <dbReference type="Proteomes" id="UP000535437"/>
    </source>
</evidence>
<sequence length="198" mass="21318">MRPAAEPAPLHRVFILSWIMARAFTRHRPGAIMAYPLSLLIVGFSALRRQLYESSDGHGMVVFGRFRLLHEIIAGVLLALLFMAALVLVVGNDGPMGIGLAALLWLPFIVGLWQMSAGSLSATPTGPETPVGERWQVAALAQRPGTSMSALLLTRNLMGTLPRGAVAVAAADDDDLLAACERFGFTRGKGRRVFRVVT</sequence>
<keyword evidence="1" id="KW-1133">Transmembrane helix</keyword>
<keyword evidence="1" id="KW-0472">Membrane</keyword>
<dbReference type="Proteomes" id="UP000535437">
    <property type="component" value="Unassembled WGS sequence"/>
</dbReference>
<keyword evidence="1" id="KW-0812">Transmembrane</keyword>
<evidence type="ECO:0000313" key="2">
    <source>
        <dbReference type="EMBL" id="NYJ76846.1"/>
    </source>
</evidence>
<feature type="transmembrane region" description="Helical" evidence="1">
    <location>
        <begin position="30"/>
        <end position="47"/>
    </location>
</feature>
<gene>
    <name evidence="2" type="ORF">HNR09_000257</name>
</gene>
<comment type="caution">
    <text evidence="2">The sequence shown here is derived from an EMBL/GenBank/DDBJ whole genome shotgun (WGS) entry which is preliminary data.</text>
</comment>